<evidence type="ECO:0000256" key="2">
    <source>
        <dbReference type="ARBA" id="ARBA00004245"/>
    </source>
</evidence>
<dbReference type="OrthoDB" id="446290at2759"/>
<protein>
    <submittedName>
        <fullName evidence="7">Uncharacterized protein</fullName>
    </submittedName>
</protein>
<comment type="subcellular location">
    <subcellularLocation>
        <location evidence="1">Cell projection</location>
        <location evidence="1">Cilium</location>
    </subcellularLocation>
    <subcellularLocation>
        <location evidence="2">Cytoplasm</location>
        <location evidence="2">Cytoskeleton</location>
    </subcellularLocation>
</comment>
<dbReference type="GO" id="GO:0005856">
    <property type="term" value="C:cytoskeleton"/>
    <property type="evidence" value="ECO:0007669"/>
    <property type="project" value="UniProtKB-SubCell"/>
</dbReference>
<name>A0A158P3A1_ATTCE</name>
<keyword evidence="3" id="KW-0963">Cytoplasm</keyword>
<evidence type="ECO:0000256" key="6">
    <source>
        <dbReference type="ARBA" id="ARBA00034777"/>
    </source>
</evidence>
<comment type="similarity">
    <text evidence="6">Belongs to the CFAP144 family.</text>
</comment>
<evidence type="ECO:0000313" key="7">
    <source>
        <dbReference type="EnsemblMetazoa" id="XP_012064259.1"/>
    </source>
</evidence>
<gene>
    <name evidence="7" type="primary">105627584</name>
</gene>
<dbReference type="InterPro" id="IPR029214">
    <property type="entry name" value="CFAP144"/>
</dbReference>
<dbReference type="EMBL" id="ADTU01001312">
    <property type="status" value="NOT_ANNOTATED_CDS"/>
    <property type="molecule type" value="Genomic_DNA"/>
</dbReference>
<dbReference type="AlphaFoldDB" id="A0A158P3A1"/>
<accession>A0A158P3A1</accession>
<proteinExistence type="inferred from homology"/>
<evidence type="ECO:0000256" key="4">
    <source>
        <dbReference type="ARBA" id="ARBA00023212"/>
    </source>
</evidence>
<dbReference type="EnsemblMetazoa" id="XM_012208869.1">
    <property type="protein sequence ID" value="XP_012064259.1"/>
    <property type="gene ID" value="LOC105627584"/>
</dbReference>
<reference evidence="7" key="2">
    <citation type="submission" date="2016-04" db="UniProtKB">
        <authorList>
            <consortium name="EnsemblMetazoa"/>
        </authorList>
    </citation>
    <scope>IDENTIFICATION</scope>
</reference>
<keyword evidence="4" id="KW-0206">Cytoskeleton</keyword>
<organism evidence="7 8">
    <name type="scientific">Atta cephalotes</name>
    <name type="common">Leafcutter ant</name>
    <dbReference type="NCBI Taxonomy" id="12957"/>
    <lineage>
        <taxon>Eukaryota</taxon>
        <taxon>Metazoa</taxon>
        <taxon>Ecdysozoa</taxon>
        <taxon>Arthropoda</taxon>
        <taxon>Hexapoda</taxon>
        <taxon>Insecta</taxon>
        <taxon>Pterygota</taxon>
        <taxon>Neoptera</taxon>
        <taxon>Endopterygota</taxon>
        <taxon>Hymenoptera</taxon>
        <taxon>Apocrita</taxon>
        <taxon>Aculeata</taxon>
        <taxon>Formicoidea</taxon>
        <taxon>Formicidae</taxon>
        <taxon>Myrmicinae</taxon>
        <taxon>Atta</taxon>
    </lineage>
</organism>
<evidence type="ECO:0000313" key="8">
    <source>
        <dbReference type="Proteomes" id="UP000005205"/>
    </source>
</evidence>
<dbReference type="KEGG" id="acep:105627584"/>
<dbReference type="Proteomes" id="UP000005205">
    <property type="component" value="Unassembled WGS sequence"/>
</dbReference>
<dbReference type="InParanoid" id="A0A158P3A1"/>
<evidence type="ECO:0000256" key="1">
    <source>
        <dbReference type="ARBA" id="ARBA00004138"/>
    </source>
</evidence>
<evidence type="ECO:0000256" key="3">
    <source>
        <dbReference type="ARBA" id="ARBA00022490"/>
    </source>
</evidence>
<sequence length="136" mass="16265">MAKLTDPVKLRFYLERYRKENKLINVRETFVPTIYVKPLTGKFYAKHDVFSPSDVREDDINLIKRMEMIPTDIYSFRPPTVNMEYGWFTTLLIPISKDPRLRFSRKQSDFITNELLRRKLQKGLPEKPFFGVPFKT</sequence>
<keyword evidence="8" id="KW-1185">Reference proteome</keyword>
<keyword evidence="5" id="KW-0966">Cell projection</keyword>
<dbReference type="Pfam" id="PF14886">
    <property type="entry name" value="FAM183"/>
    <property type="match status" value="1"/>
</dbReference>
<evidence type="ECO:0000256" key="5">
    <source>
        <dbReference type="ARBA" id="ARBA00023273"/>
    </source>
</evidence>
<dbReference type="GO" id="GO:0005929">
    <property type="term" value="C:cilium"/>
    <property type="evidence" value="ECO:0007669"/>
    <property type="project" value="UniProtKB-SubCell"/>
</dbReference>
<reference evidence="8" key="1">
    <citation type="journal article" date="2011" name="PLoS Genet.">
        <title>The genome sequence of the leaf-cutter ant Atta cephalotes reveals insights into its obligate symbiotic lifestyle.</title>
        <authorList>
            <person name="Suen G."/>
            <person name="Teiling C."/>
            <person name="Li L."/>
            <person name="Holt C."/>
            <person name="Abouheif E."/>
            <person name="Bornberg-Bauer E."/>
            <person name="Bouffard P."/>
            <person name="Caldera E.J."/>
            <person name="Cash E."/>
            <person name="Cavanaugh A."/>
            <person name="Denas O."/>
            <person name="Elhaik E."/>
            <person name="Fave M.J."/>
            <person name="Gadau J."/>
            <person name="Gibson J.D."/>
            <person name="Graur D."/>
            <person name="Grubbs K.J."/>
            <person name="Hagen D.E."/>
            <person name="Harkins T.T."/>
            <person name="Helmkampf M."/>
            <person name="Hu H."/>
            <person name="Johnson B.R."/>
            <person name="Kim J."/>
            <person name="Marsh S.E."/>
            <person name="Moeller J.A."/>
            <person name="Munoz-Torres M.C."/>
            <person name="Murphy M.C."/>
            <person name="Naughton M.C."/>
            <person name="Nigam S."/>
            <person name="Overson R."/>
            <person name="Rajakumar R."/>
            <person name="Reese J.T."/>
            <person name="Scott J.J."/>
            <person name="Smith C.R."/>
            <person name="Tao S."/>
            <person name="Tsutsui N.D."/>
            <person name="Viljakainen L."/>
            <person name="Wissler L."/>
            <person name="Yandell M.D."/>
            <person name="Zimmer F."/>
            <person name="Taylor J."/>
            <person name="Slater S.C."/>
            <person name="Clifton S.W."/>
            <person name="Warren W.C."/>
            <person name="Elsik C.G."/>
            <person name="Smith C.D."/>
            <person name="Weinstock G.M."/>
            <person name="Gerardo N.M."/>
            <person name="Currie C.R."/>
        </authorList>
    </citation>
    <scope>NUCLEOTIDE SEQUENCE [LARGE SCALE GENOMIC DNA]</scope>
</reference>